<organism evidence="2 3">
    <name type="scientific">Pseudoloma neurophilia</name>
    <dbReference type="NCBI Taxonomy" id="146866"/>
    <lineage>
        <taxon>Eukaryota</taxon>
        <taxon>Fungi</taxon>
        <taxon>Fungi incertae sedis</taxon>
        <taxon>Microsporidia</taxon>
        <taxon>Pseudoloma</taxon>
    </lineage>
</organism>
<keyword evidence="1" id="KW-0812">Transmembrane</keyword>
<reference evidence="2 3" key="1">
    <citation type="submission" date="2015-07" db="EMBL/GenBank/DDBJ databases">
        <title>The genome of Pseudoloma neurophilia, a relevant intracellular parasite of the zebrafish.</title>
        <authorList>
            <person name="Ndikumana S."/>
            <person name="Pelin A."/>
            <person name="Sanders J."/>
            <person name="Corradi N."/>
        </authorList>
    </citation>
    <scope>NUCLEOTIDE SEQUENCE [LARGE SCALE GENOMIC DNA]</scope>
    <source>
        <strain evidence="2 3">MK1</strain>
    </source>
</reference>
<protein>
    <submittedName>
        <fullName evidence="2">Uncharacterized protein</fullName>
    </submittedName>
</protein>
<evidence type="ECO:0000313" key="2">
    <source>
        <dbReference type="EMBL" id="KRH94543.1"/>
    </source>
</evidence>
<comment type="caution">
    <text evidence="2">The sequence shown here is derived from an EMBL/GenBank/DDBJ whole genome shotgun (WGS) entry which is preliminary data.</text>
</comment>
<keyword evidence="3" id="KW-1185">Reference proteome</keyword>
<evidence type="ECO:0000313" key="3">
    <source>
        <dbReference type="Proteomes" id="UP000051530"/>
    </source>
</evidence>
<evidence type="ECO:0000256" key="1">
    <source>
        <dbReference type="SAM" id="Phobius"/>
    </source>
</evidence>
<gene>
    <name evidence="2" type="ORF">M153_2140006945</name>
</gene>
<dbReference type="AlphaFoldDB" id="A0A0R0M544"/>
<keyword evidence="1" id="KW-0472">Membrane</keyword>
<dbReference type="Proteomes" id="UP000051530">
    <property type="component" value="Unassembled WGS sequence"/>
</dbReference>
<name>A0A0R0M544_9MICR</name>
<dbReference type="EMBL" id="LGUB01000060">
    <property type="protein sequence ID" value="KRH94543.1"/>
    <property type="molecule type" value="Genomic_DNA"/>
</dbReference>
<accession>A0A0R0M544</accession>
<feature type="transmembrane region" description="Helical" evidence="1">
    <location>
        <begin position="204"/>
        <end position="223"/>
    </location>
</feature>
<proteinExistence type="predicted"/>
<keyword evidence="1" id="KW-1133">Transmembrane helix</keyword>
<sequence>MTKYNQKIAHIERIIMSGCTCKTCDVNGPKRNYKEYPSLDCNINCKKNGKVEQECSCSGSFKCPGGKNVFHSDHFLSLEKLKTSQEGDPKSENIIKNCIDVGDEVEHISILFRDTVKDDTLIANLFVTNSGINPSNPNSLHNINFPIDIFQNKTDIQIGTGEINKNPANMTNNDLQSQYYDYETENFCEQIGGDFFEDGNVTTALIGSLFFLSALSIGLGFLYEKYRKKTKKTNPEDSNNVI</sequence>
<dbReference type="VEuPathDB" id="MicrosporidiaDB:M153_2140006945"/>